<dbReference type="Pfam" id="PF11728">
    <property type="entry name" value="ArAE_1_C"/>
    <property type="match status" value="1"/>
</dbReference>
<dbReference type="InterPro" id="IPR052984">
    <property type="entry name" value="UPF0421"/>
</dbReference>
<evidence type="ECO:0000256" key="5">
    <source>
        <dbReference type="ARBA" id="ARBA00023136"/>
    </source>
</evidence>
<keyword evidence="2" id="KW-1003">Cell membrane</keyword>
<evidence type="ECO:0000256" key="6">
    <source>
        <dbReference type="SAM" id="Phobius"/>
    </source>
</evidence>
<dbReference type="InterPro" id="IPR010343">
    <property type="entry name" value="ArAE_1"/>
</dbReference>
<sequence>MKIGLRTVKTAVCAALGILLAQQLGLLYPASAGIIAILSVTNTKRSSFETGFYRICSLGLATGIAFICFKVIGFNAAAFGIYLLLFIPLAVRGKMSEGIPVSSVLVTHYLVEKSLDYRLIGNAFCLLFIGVGLALLANSYMPDISHNLQKSQKKIDEKIRQLLLGMSHYLAEDGEAISCGPLLSQVVVALAEAEETAQRHGDNQLLTSDDYYFNYFTMRRLQVNVLGKMNDLVNRIDYRQGNTEQMRALLTFSAVTFAEENDGLEIRKRIEETLAYYRDAPLPKTREEFENRARLYQLLNEFERFIEIKIDYTIKNQKKKLSWD</sequence>
<feature type="transmembrane region" description="Helical" evidence="6">
    <location>
        <begin position="52"/>
        <end position="85"/>
    </location>
</feature>
<dbReference type="InterPro" id="IPR038323">
    <property type="entry name" value="ArAE_1_C_sf"/>
</dbReference>
<evidence type="ECO:0000256" key="1">
    <source>
        <dbReference type="ARBA" id="ARBA00004651"/>
    </source>
</evidence>
<dbReference type="PANTHER" id="PTHR40064">
    <property type="entry name" value="MEMBRANE PROTEIN-RELATED"/>
    <property type="match status" value="1"/>
</dbReference>
<dbReference type="EMBL" id="JAEEGA010000006">
    <property type="protein sequence ID" value="MBP1041567.1"/>
    <property type="molecule type" value="Genomic_DNA"/>
</dbReference>
<comment type="caution">
    <text evidence="8">The sequence shown here is derived from an EMBL/GenBank/DDBJ whole genome shotgun (WGS) entry which is preliminary data.</text>
</comment>
<keyword evidence="3 6" id="KW-0812">Transmembrane</keyword>
<comment type="subcellular location">
    <subcellularLocation>
        <location evidence="1">Cell membrane</location>
        <topology evidence="1">Multi-pass membrane protein</topology>
    </subcellularLocation>
</comment>
<keyword evidence="4 6" id="KW-1133">Transmembrane helix</keyword>
<gene>
    <name evidence="8" type="ORF">I6N95_11170</name>
</gene>
<organism evidence="8 9">
    <name type="scientific">Vagococcus allomyrinae</name>
    <dbReference type="NCBI Taxonomy" id="2794353"/>
    <lineage>
        <taxon>Bacteria</taxon>
        <taxon>Bacillati</taxon>
        <taxon>Bacillota</taxon>
        <taxon>Bacilli</taxon>
        <taxon>Lactobacillales</taxon>
        <taxon>Enterococcaceae</taxon>
        <taxon>Vagococcus</taxon>
    </lineage>
</organism>
<dbReference type="RefSeq" id="WP_209527776.1">
    <property type="nucleotide sequence ID" value="NZ_JAEEGA010000006.1"/>
</dbReference>
<evidence type="ECO:0000313" key="9">
    <source>
        <dbReference type="Proteomes" id="UP000674938"/>
    </source>
</evidence>
<accession>A0A940PBM4</accession>
<keyword evidence="9" id="KW-1185">Reference proteome</keyword>
<dbReference type="Pfam" id="PF06081">
    <property type="entry name" value="ArAE_1"/>
    <property type="match status" value="1"/>
</dbReference>
<reference evidence="8" key="1">
    <citation type="submission" date="2020-12" db="EMBL/GenBank/DDBJ databases">
        <title>Vagococcus allomyrinae sp. nov. and Enterococcus lavae sp. nov., isolated from the larvae of Allomyrina dichotoma.</title>
        <authorList>
            <person name="Lee S.D."/>
        </authorList>
    </citation>
    <scope>NUCLEOTIDE SEQUENCE</scope>
    <source>
        <strain evidence="8">BWB3-3</strain>
    </source>
</reference>
<evidence type="ECO:0000256" key="4">
    <source>
        <dbReference type="ARBA" id="ARBA00022989"/>
    </source>
</evidence>
<evidence type="ECO:0000259" key="7">
    <source>
        <dbReference type="Pfam" id="PF11728"/>
    </source>
</evidence>
<evidence type="ECO:0000313" key="8">
    <source>
        <dbReference type="EMBL" id="MBP1041567.1"/>
    </source>
</evidence>
<dbReference type="PANTHER" id="PTHR40064:SF1">
    <property type="entry name" value="MEMBRANE PROTEIN"/>
    <property type="match status" value="1"/>
</dbReference>
<evidence type="ECO:0000256" key="3">
    <source>
        <dbReference type="ARBA" id="ARBA00022692"/>
    </source>
</evidence>
<dbReference type="GO" id="GO:0005886">
    <property type="term" value="C:plasma membrane"/>
    <property type="evidence" value="ECO:0007669"/>
    <property type="project" value="UniProtKB-SubCell"/>
</dbReference>
<dbReference type="Proteomes" id="UP000674938">
    <property type="component" value="Unassembled WGS sequence"/>
</dbReference>
<feature type="domain" description="Putative aromatic acid exporter C-terminal" evidence="7">
    <location>
        <begin position="146"/>
        <end position="309"/>
    </location>
</feature>
<name>A0A940PBM4_9ENTE</name>
<proteinExistence type="predicted"/>
<dbReference type="Gene3D" id="1.20.120.940">
    <property type="entry name" value="Putative aromatic acid exporter, C-terminal domain"/>
    <property type="match status" value="1"/>
</dbReference>
<evidence type="ECO:0000256" key="2">
    <source>
        <dbReference type="ARBA" id="ARBA00022475"/>
    </source>
</evidence>
<keyword evidence="5 6" id="KW-0472">Membrane</keyword>
<feature type="transmembrane region" description="Helical" evidence="6">
    <location>
        <begin position="119"/>
        <end position="141"/>
    </location>
</feature>
<dbReference type="InterPro" id="IPR021062">
    <property type="entry name" value="ArAE_1_C"/>
</dbReference>
<protein>
    <submittedName>
        <fullName evidence="8">Aromatic acid exporter family protein</fullName>
    </submittedName>
</protein>
<dbReference type="AlphaFoldDB" id="A0A940PBM4"/>